<sequence>MEALNTAQPGRPVIYEDYANFILPQLRPRQHCDWGWGRFSPVREDQTPVRAPGEGFSEHILTSAIRNTSIADRVVAAFKRGMAKTSTISLTDALPKNIGSGLDELFKYAYDSIAFSNLGSFWFLSGYPLLLARDLAKFHVRIQAQDGTVNKNRRRNGDCYSEVNKITEAGGHRESEAMVSISTIEGILTADELKTMYEVPQRDVDGITWAPLGSEEVIDLRLTTSDMEDVHLRHGPAMAARLAIHIDAAVKSTGRFGILYSCPYFGLTELVKLDNRMYLPIDELYSAKVEPAEPNIKSRPLPAILTALHLSHLPDYQIECQATKCCKGCGTALESSRTADRWDLIRTRIMNLTQPGQHEDHGCSNGPVGNFSSDSKTSRSDKYLSFVFPTIGDSVPSDADPLLFLKDEEGTAIFVRYVADSAIICDDASLKGSRMLALEIQLELDSDVEAESSSPSSPADSSEPKQSASQPSVYPLRPLVRSASPFDVLPWFRASTSTHRRLDLIERIGEGHSGVVWSARWAIESSEDGGCEGDVSNTGPIPHSSAEPKLVVKIVPSRFVSAVIREYFACARVVPKLSPAAQALFRKFYGLYRTIVRIYRS</sequence>
<feature type="region of interest" description="Disordered" evidence="1">
    <location>
        <begin position="447"/>
        <end position="472"/>
    </location>
</feature>
<feature type="region of interest" description="Disordered" evidence="1">
    <location>
        <begin position="355"/>
        <end position="377"/>
    </location>
</feature>
<dbReference type="AlphaFoldDB" id="A0A238FIP7"/>
<dbReference type="EMBL" id="FMSP01000006">
    <property type="protein sequence ID" value="SCV71058.1"/>
    <property type="molecule type" value="Genomic_DNA"/>
</dbReference>
<evidence type="ECO:0000313" key="3">
    <source>
        <dbReference type="Proteomes" id="UP000198372"/>
    </source>
</evidence>
<name>A0A238FIP7_9BASI</name>
<evidence type="ECO:0000313" key="2">
    <source>
        <dbReference type="EMBL" id="SCV71058.1"/>
    </source>
</evidence>
<gene>
    <name evidence="2" type="ORF">BQ2448_3820</name>
</gene>
<reference evidence="3" key="1">
    <citation type="submission" date="2016-09" db="EMBL/GenBank/DDBJ databases">
        <authorList>
            <person name="Jeantristanb JTB J.-T."/>
            <person name="Ricardo R."/>
        </authorList>
    </citation>
    <scope>NUCLEOTIDE SEQUENCE [LARGE SCALE GENOMIC DNA]</scope>
</reference>
<proteinExistence type="predicted"/>
<dbReference type="Proteomes" id="UP000198372">
    <property type="component" value="Unassembled WGS sequence"/>
</dbReference>
<evidence type="ECO:0000256" key="1">
    <source>
        <dbReference type="SAM" id="MobiDB-lite"/>
    </source>
</evidence>
<feature type="compositionally biased region" description="Low complexity" evidence="1">
    <location>
        <begin position="451"/>
        <end position="461"/>
    </location>
</feature>
<keyword evidence="3" id="KW-1185">Reference proteome</keyword>
<accession>A0A238FIP7</accession>
<protein>
    <submittedName>
        <fullName evidence="2">BQ2448_3820 protein</fullName>
    </submittedName>
</protein>
<organism evidence="2 3">
    <name type="scientific">Microbotryum intermedium</name>
    <dbReference type="NCBI Taxonomy" id="269621"/>
    <lineage>
        <taxon>Eukaryota</taxon>
        <taxon>Fungi</taxon>
        <taxon>Dikarya</taxon>
        <taxon>Basidiomycota</taxon>
        <taxon>Pucciniomycotina</taxon>
        <taxon>Microbotryomycetes</taxon>
        <taxon>Microbotryales</taxon>
        <taxon>Microbotryaceae</taxon>
        <taxon>Microbotryum</taxon>
    </lineage>
</organism>